<dbReference type="Gene3D" id="3.90.470.20">
    <property type="entry name" value="4'-phosphopantetheinyl transferase domain"/>
    <property type="match status" value="2"/>
</dbReference>
<dbReference type="Pfam" id="PF01648">
    <property type="entry name" value="ACPS"/>
    <property type="match status" value="1"/>
</dbReference>
<feature type="domain" description="4'-phosphopantetheinyl transferase" evidence="3">
    <location>
        <begin position="121"/>
        <end position="202"/>
    </location>
</feature>
<evidence type="ECO:0000313" key="5">
    <source>
        <dbReference type="Proteomes" id="UP001597399"/>
    </source>
</evidence>
<evidence type="ECO:0000256" key="1">
    <source>
        <dbReference type="ARBA" id="ARBA00010990"/>
    </source>
</evidence>
<comment type="similarity">
    <text evidence="1">Belongs to the P-Pant transferase superfamily. Gsp/Sfp/HetI/AcpT family.</text>
</comment>
<name>A0ABW5S1A7_9BACL</name>
<gene>
    <name evidence="4" type="ORF">ACFSUE_06735</name>
</gene>
<proteinExistence type="inferred from homology"/>
<dbReference type="InterPro" id="IPR008278">
    <property type="entry name" value="4-PPantetheinyl_Trfase_dom"/>
</dbReference>
<keyword evidence="5" id="KW-1185">Reference proteome</keyword>
<dbReference type="InterPro" id="IPR037143">
    <property type="entry name" value="4-PPantetheinyl_Trfase_dom_sf"/>
</dbReference>
<sequence>MILQGRIVKRATLLSDKEDQLYFGQIPVCLEQLMLSNRLLISDREWKKINRLLNPVKKVNVLWSRLMAKKMLGDQYRPESIEIVNEVSGAPCLYYEGVRLPRTISISHCGAFTGIFLSRKPVAIDIERKFVSMDKHFTNYCFNDPELAGLKYLDRNMPLNQRITLLWSLKETIVKLFGEGFHYSPKQISAIFEKEDQLSVTLPDSYCEKEFARPLQLTYEWHEPNYLCLGKFIR</sequence>
<evidence type="ECO:0000259" key="3">
    <source>
        <dbReference type="Pfam" id="PF01648"/>
    </source>
</evidence>
<dbReference type="SUPFAM" id="SSF56214">
    <property type="entry name" value="4'-phosphopantetheinyl transferase"/>
    <property type="match status" value="2"/>
</dbReference>
<reference evidence="5" key="1">
    <citation type="journal article" date="2019" name="Int. J. Syst. Evol. Microbiol.">
        <title>The Global Catalogue of Microorganisms (GCM) 10K type strain sequencing project: providing services to taxonomists for standard genome sequencing and annotation.</title>
        <authorList>
            <consortium name="The Broad Institute Genomics Platform"/>
            <consortium name="The Broad Institute Genome Sequencing Center for Infectious Disease"/>
            <person name="Wu L."/>
            <person name="Ma J."/>
        </authorList>
    </citation>
    <scope>NUCLEOTIDE SEQUENCE [LARGE SCALE GENOMIC DNA]</scope>
    <source>
        <strain evidence="5">TISTR 2466</strain>
    </source>
</reference>
<dbReference type="RefSeq" id="WP_253058035.1">
    <property type="nucleotide sequence ID" value="NZ_JAMXWM010000002.1"/>
</dbReference>
<dbReference type="EMBL" id="JBHUMQ010000015">
    <property type="protein sequence ID" value="MFD2693327.1"/>
    <property type="molecule type" value="Genomic_DNA"/>
</dbReference>
<comment type="caution">
    <text evidence="4">The sequence shown here is derived from an EMBL/GenBank/DDBJ whole genome shotgun (WGS) entry which is preliminary data.</text>
</comment>
<evidence type="ECO:0000256" key="2">
    <source>
        <dbReference type="ARBA" id="ARBA00022679"/>
    </source>
</evidence>
<accession>A0ABW5S1A7</accession>
<evidence type="ECO:0000313" key="4">
    <source>
        <dbReference type="EMBL" id="MFD2693327.1"/>
    </source>
</evidence>
<protein>
    <submittedName>
        <fullName evidence="4">4'-phosphopantetheinyl transferase family protein</fullName>
    </submittedName>
</protein>
<dbReference type="GO" id="GO:0016740">
    <property type="term" value="F:transferase activity"/>
    <property type="evidence" value="ECO:0007669"/>
    <property type="project" value="UniProtKB-KW"/>
</dbReference>
<dbReference type="InterPro" id="IPR050559">
    <property type="entry name" value="P-Pant_transferase_sf"/>
</dbReference>
<dbReference type="PANTHER" id="PTHR12215:SF10">
    <property type="entry name" value="L-AMINOADIPATE-SEMIALDEHYDE DEHYDROGENASE-PHOSPHOPANTETHEINYL TRANSFERASE"/>
    <property type="match status" value="1"/>
</dbReference>
<keyword evidence="2 4" id="KW-0808">Transferase</keyword>
<dbReference type="PANTHER" id="PTHR12215">
    <property type="entry name" value="PHOSPHOPANTETHEINE TRANSFERASE"/>
    <property type="match status" value="1"/>
</dbReference>
<organism evidence="4 5">
    <name type="scientific">Sporolactobacillus shoreicorticis</name>
    <dbReference type="NCBI Taxonomy" id="1923877"/>
    <lineage>
        <taxon>Bacteria</taxon>
        <taxon>Bacillati</taxon>
        <taxon>Bacillota</taxon>
        <taxon>Bacilli</taxon>
        <taxon>Bacillales</taxon>
        <taxon>Sporolactobacillaceae</taxon>
        <taxon>Sporolactobacillus</taxon>
    </lineage>
</organism>
<dbReference type="Proteomes" id="UP001597399">
    <property type="component" value="Unassembled WGS sequence"/>
</dbReference>